<evidence type="ECO:0000313" key="13">
    <source>
        <dbReference type="Proteomes" id="UP000085678"/>
    </source>
</evidence>
<protein>
    <recommendedName>
        <fullName evidence="11">Thymidine kinase</fullName>
        <ecNumber evidence="11">2.7.1.21</ecNumber>
    </recommendedName>
</protein>
<reference evidence="14" key="1">
    <citation type="submission" date="2025-08" db="UniProtKB">
        <authorList>
            <consortium name="RefSeq"/>
        </authorList>
    </citation>
    <scope>IDENTIFICATION</scope>
    <source>
        <tissue evidence="14">Gonads</tissue>
    </source>
</reference>
<evidence type="ECO:0000256" key="9">
    <source>
        <dbReference type="ARBA" id="ARBA00046642"/>
    </source>
</evidence>
<evidence type="ECO:0000256" key="5">
    <source>
        <dbReference type="ARBA" id="ARBA00022741"/>
    </source>
</evidence>
<dbReference type="SUPFAM" id="SSF52540">
    <property type="entry name" value="P-loop containing nucleoside triphosphate hydrolases"/>
    <property type="match status" value="1"/>
</dbReference>
<gene>
    <name evidence="14" type="primary">LOC106151318</name>
</gene>
<comment type="similarity">
    <text evidence="1 12">Belongs to the thymidine kinase family.</text>
</comment>
<evidence type="ECO:0000313" key="14">
    <source>
        <dbReference type="RefSeq" id="XP_013379988.1"/>
    </source>
</evidence>
<keyword evidence="2 11" id="KW-0237">DNA synthesis</keyword>
<accession>A0A1S3H1U0</accession>
<dbReference type="GeneID" id="106151318"/>
<dbReference type="Gene3D" id="3.40.50.300">
    <property type="entry name" value="P-loop containing nucleotide triphosphate hydrolases"/>
    <property type="match status" value="1"/>
</dbReference>
<dbReference type="OrthoDB" id="439028at2759"/>
<dbReference type="FunFam" id="3.40.50.300:FF:000761">
    <property type="entry name" value="Thymidine kinase"/>
    <property type="match status" value="1"/>
</dbReference>
<keyword evidence="13" id="KW-1185">Reference proteome</keyword>
<keyword evidence="3 11" id="KW-0808">Transferase</keyword>
<dbReference type="GO" id="GO:0071897">
    <property type="term" value="P:DNA biosynthetic process"/>
    <property type="evidence" value="ECO:0007669"/>
    <property type="project" value="UniProtKB-KW"/>
</dbReference>
<dbReference type="FunFam" id="3.30.60.20:FF:000028">
    <property type="entry name" value="Thymidine kinase"/>
    <property type="match status" value="1"/>
</dbReference>
<dbReference type="GO" id="GO:0004797">
    <property type="term" value="F:thymidine kinase activity"/>
    <property type="evidence" value="ECO:0007669"/>
    <property type="project" value="UniProtKB-EC"/>
</dbReference>
<dbReference type="GO" id="GO:0046872">
    <property type="term" value="F:metal ion binding"/>
    <property type="evidence" value="ECO:0007669"/>
    <property type="project" value="UniProtKB-KW"/>
</dbReference>
<evidence type="ECO:0000256" key="7">
    <source>
        <dbReference type="ARBA" id="ARBA00022833"/>
    </source>
</evidence>
<evidence type="ECO:0000256" key="4">
    <source>
        <dbReference type="ARBA" id="ARBA00022723"/>
    </source>
</evidence>
<evidence type="ECO:0000256" key="2">
    <source>
        <dbReference type="ARBA" id="ARBA00022634"/>
    </source>
</evidence>
<keyword evidence="4" id="KW-0479">Metal-binding</keyword>
<dbReference type="Proteomes" id="UP000085678">
    <property type="component" value="Unplaced"/>
</dbReference>
<keyword evidence="7" id="KW-0862">Zinc</keyword>
<evidence type="ECO:0000256" key="8">
    <source>
        <dbReference type="ARBA" id="ARBA00022840"/>
    </source>
</evidence>
<dbReference type="Gene3D" id="3.30.60.20">
    <property type="match status" value="1"/>
</dbReference>
<dbReference type="STRING" id="7574.A0A1S3H1U0"/>
<dbReference type="GO" id="GO:0005524">
    <property type="term" value="F:ATP binding"/>
    <property type="evidence" value="ECO:0007669"/>
    <property type="project" value="UniProtKB-KW"/>
</dbReference>
<evidence type="ECO:0000256" key="12">
    <source>
        <dbReference type="RuleBase" id="RU004165"/>
    </source>
</evidence>
<sequence length="232" mass="25778">MTSCVNMTNLSPDLCNKGQLQIIFGPMFSGKSTELIRRMKRYQIANYHCLLIKYANDVRYDKGGVATHDRQILPAVAATKLKDLDDMAKQAEVIGIDEGQFFPDVVDFCEDMANKGKVVIVAALDGTFQRKGFGDILNLVPLAENIIKLNAVCMICYGDASYTKRKGNETEVEVIGGADKYLAVCRACFQSPVKESPKRSNKTPFCTPQQTNPLARQLFQSKENTLPMDFTS</sequence>
<dbReference type="KEGG" id="lak:106151318"/>
<dbReference type="SUPFAM" id="SSF57716">
    <property type="entry name" value="Glucocorticoid receptor-like (DNA-binding domain)"/>
    <property type="match status" value="1"/>
</dbReference>
<dbReference type="InParanoid" id="A0A1S3H1U0"/>
<evidence type="ECO:0000256" key="1">
    <source>
        <dbReference type="ARBA" id="ARBA00007587"/>
    </source>
</evidence>
<evidence type="ECO:0000256" key="6">
    <source>
        <dbReference type="ARBA" id="ARBA00022777"/>
    </source>
</evidence>
<proteinExistence type="inferred from homology"/>
<dbReference type="InterPro" id="IPR027417">
    <property type="entry name" value="P-loop_NTPase"/>
</dbReference>
<evidence type="ECO:0000256" key="11">
    <source>
        <dbReference type="RuleBase" id="RU000544"/>
    </source>
</evidence>
<dbReference type="PANTHER" id="PTHR11441">
    <property type="entry name" value="THYMIDINE KINASE"/>
    <property type="match status" value="1"/>
</dbReference>
<keyword evidence="8 11" id="KW-0067">ATP-binding</keyword>
<dbReference type="PROSITE" id="PS00603">
    <property type="entry name" value="TK_CELLULAR_TYPE"/>
    <property type="match status" value="1"/>
</dbReference>
<evidence type="ECO:0000256" key="10">
    <source>
        <dbReference type="ARBA" id="ARBA00048113"/>
    </source>
</evidence>
<comment type="catalytic activity">
    <reaction evidence="10">
        <text>thymidine + ATP = dTMP + ADP + H(+)</text>
        <dbReference type="Rhea" id="RHEA:19129"/>
        <dbReference type="ChEBI" id="CHEBI:15378"/>
        <dbReference type="ChEBI" id="CHEBI:17748"/>
        <dbReference type="ChEBI" id="CHEBI:30616"/>
        <dbReference type="ChEBI" id="CHEBI:63528"/>
        <dbReference type="ChEBI" id="CHEBI:456216"/>
        <dbReference type="EC" id="2.7.1.21"/>
    </reaction>
    <physiologicalReaction direction="left-to-right" evidence="10">
        <dbReference type="Rhea" id="RHEA:19130"/>
    </physiologicalReaction>
</comment>
<keyword evidence="6 11" id="KW-0418">Kinase</keyword>
<dbReference type="InterPro" id="IPR001267">
    <property type="entry name" value="Thymidine_kinase"/>
</dbReference>
<keyword evidence="5 11" id="KW-0547">Nucleotide-binding</keyword>
<dbReference type="EC" id="2.7.1.21" evidence="11"/>
<evidence type="ECO:0000256" key="3">
    <source>
        <dbReference type="ARBA" id="ARBA00022679"/>
    </source>
</evidence>
<dbReference type="InterPro" id="IPR020633">
    <property type="entry name" value="Thymidine_kinase_CS"/>
</dbReference>
<name>A0A1S3H1U0_LINAN</name>
<dbReference type="PANTHER" id="PTHR11441:SF0">
    <property type="entry name" value="THYMIDINE KINASE, CYTOSOLIC"/>
    <property type="match status" value="1"/>
</dbReference>
<comment type="subunit">
    <text evidence="9">Homotetramer. Tetramerization from dimerization is induced by ATP and increases catalytic efficiency due to a high affinity for thymidine. Tetramerization is inhibited by phosphorylation at Ser-13. Interacts (via the KEN box) with FZR1.</text>
</comment>
<dbReference type="RefSeq" id="XP_013379988.1">
    <property type="nucleotide sequence ID" value="XM_013524534.1"/>
</dbReference>
<dbReference type="AlphaFoldDB" id="A0A1S3H1U0"/>
<organism evidence="13 14">
    <name type="scientific">Lingula anatina</name>
    <name type="common">Brachiopod</name>
    <name type="synonym">Lingula unguis</name>
    <dbReference type="NCBI Taxonomy" id="7574"/>
    <lineage>
        <taxon>Eukaryota</taxon>
        <taxon>Metazoa</taxon>
        <taxon>Spiralia</taxon>
        <taxon>Lophotrochozoa</taxon>
        <taxon>Brachiopoda</taxon>
        <taxon>Linguliformea</taxon>
        <taxon>Lingulata</taxon>
        <taxon>Lingulida</taxon>
        <taxon>Linguloidea</taxon>
        <taxon>Lingulidae</taxon>
        <taxon>Lingula</taxon>
    </lineage>
</organism>
<dbReference type="Pfam" id="PF00265">
    <property type="entry name" value="TK"/>
    <property type="match status" value="1"/>
</dbReference>
<dbReference type="GO" id="GO:0046104">
    <property type="term" value="P:thymidine metabolic process"/>
    <property type="evidence" value="ECO:0007669"/>
    <property type="project" value="TreeGrafter"/>
</dbReference>